<accession>A0A7C8N3C8</accession>
<gene>
    <name evidence="1" type="ORF">TWF102_007282</name>
</gene>
<comment type="caution">
    <text evidence="1">The sequence shown here is derived from an EMBL/GenBank/DDBJ whole genome shotgun (WGS) entry which is preliminary data.</text>
</comment>
<evidence type="ECO:0000313" key="1">
    <source>
        <dbReference type="EMBL" id="KAF3095223.1"/>
    </source>
</evidence>
<reference evidence="1 2" key="1">
    <citation type="submission" date="2019-06" db="EMBL/GenBank/DDBJ databases">
        <authorList>
            <person name="Palmer J.M."/>
        </authorList>
    </citation>
    <scope>NUCLEOTIDE SEQUENCE [LARGE SCALE GENOMIC DNA]</scope>
    <source>
        <strain evidence="1 2">TWF102</strain>
    </source>
</reference>
<evidence type="ECO:0000313" key="2">
    <source>
        <dbReference type="Proteomes" id="UP000475325"/>
    </source>
</evidence>
<dbReference type="EMBL" id="WIQW01000041">
    <property type="protein sequence ID" value="KAF3095223.1"/>
    <property type="molecule type" value="Genomic_DNA"/>
</dbReference>
<organism evidence="1 2">
    <name type="scientific">Orbilia oligospora</name>
    <name type="common">Nematode-trapping fungus</name>
    <name type="synonym">Arthrobotrys oligospora</name>
    <dbReference type="NCBI Taxonomy" id="2813651"/>
    <lineage>
        <taxon>Eukaryota</taxon>
        <taxon>Fungi</taxon>
        <taxon>Dikarya</taxon>
        <taxon>Ascomycota</taxon>
        <taxon>Pezizomycotina</taxon>
        <taxon>Orbiliomycetes</taxon>
        <taxon>Orbiliales</taxon>
        <taxon>Orbiliaceae</taxon>
        <taxon>Orbilia</taxon>
    </lineage>
</organism>
<sequence>MSILPTSKLIKFASNQPEVSSLEIPSIDQHSALQYGRIILSRGCLAYPASCFKARCRCVDSLEHDIGSRSSSFLKPVSFFGKYVCKRSMISSLSRVPSTFKADQVSL</sequence>
<dbReference type="Proteomes" id="UP000475325">
    <property type="component" value="Unassembled WGS sequence"/>
</dbReference>
<proteinExistence type="predicted"/>
<name>A0A7C8N3C8_ORBOL</name>
<protein>
    <submittedName>
        <fullName evidence="1">Uncharacterized protein</fullName>
    </submittedName>
</protein>
<dbReference type="AlphaFoldDB" id="A0A7C8N3C8"/>